<evidence type="ECO:0000313" key="5">
    <source>
        <dbReference type="EMBL" id="ALC42632.1"/>
    </source>
</evidence>
<name>A0A0M4EXC3_DROBS</name>
<dbReference type="PANTHER" id="PTHR13375">
    <property type="entry name" value="FMS INTERACTING PROTEIN"/>
    <property type="match status" value="1"/>
</dbReference>
<dbReference type="OrthoDB" id="20582at2759"/>
<comment type="similarity">
    <text evidence="2">Belongs to the THOC5 family.</text>
</comment>
<gene>
    <name evidence="5" type="ORF">Dbus_chr2Rg2211</name>
</gene>
<feature type="region of interest" description="Disordered" evidence="4">
    <location>
        <begin position="224"/>
        <end position="244"/>
    </location>
</feature>
<dbReference type="GO" id="GO:0006406">
    <property type="term" value="P:mRNA export from nucleus"/>
    <property type="evidence" value="ECO:0007669"/>
    <property type="project" value="TreeGrafter"/>
</dbReference>
<reference evidence="5 6" key="1">
    <citation type="submission" date="2015-08" db="EMBL/GenBank/DDBJ databases">
        <title>Ancestral chromatin configuration constrains chromatin evolution on differentiating sex chromosomes in Drosophila.</title>
        <authorList>
            <person name="Zhou Q."/>
            <person name="Bachtrog D."/>
        </authorList>
    </citation>
    <scope>NUCLEOTIDE SEQUENCE [LARGE SCALE GENOMIC DNA]</scope>
    <source>
        <tissue evidence="5">Whole larvae</tissue>
    </source>
</reference>
<dbReference type="Pfam" id="PF09766">
    <property type="entry name" value="FmiP_Thoc5"/>
    <property type="match status" value="1"/>
</dbReference>
<dbReference type="Proteomes" id="UP000494163">
    <property type="component" value="Chromosome 2R"/>
</dbReference>
<dbReference type="EMBL" id="CP012524">
    <property type="protein sequence ID" value="ALC42632.1"/>
    <property type="molecule type" value="Genomic_DNA"/>
</dbReference>
<evidence type="ECO:0000256" key="2">
    <source>
        <dbReference type="ARBA" id="ARBA00008044"/>
    </source>
</evidence>
<comment type="subcellular location">
    <subcellularLocation>
        <location evidence="1">Nucleus</location>
    </subcellularLocation>
</comment>
<dbReference type="InterPro" id="IPR019163">
    <property type="entry name" value="THO_Thoc5"/>
</dbReference>
<evidence type="ECO:0000256" key="3">
    <source>
        <dbReference type="ARBA" id="ARBA00023242"/>
    </source>
</evidence>
<feature type="compositionally biased region" description="Basic and acidic residues" evidence="4">
    <location>
        <begin position="228"/>
        <end position="237"/>
    </location>
</feature>
<dbReference type="GO" id="GO:0003729">
    <property type="term" value="F:mRNA binding"/>
    <property type="evidence" value="ECO:0007669"/>
    <property type="project" value="TreeGrafter"/>
</dbReference>
<dbReference type="AlphaFoldDB" id="A0A0M4EXC3"/>
<protein>
    <submittedName>
        <fullName evidence="5">Thoc5</fullName>
    </submittedName>
</protein>
<evidence type="ECO:0000313" key="6">
    <source>
        <dbReference type="Proteomes" id="UP000494163"/>
    </source>
</evidence>
<feature type="non-terminal residue" evidence="5">
    <location>
        <position position="1"/>
    </location>
</feature>
<dbReference type="PANTHER" id="PTHR13375:SF3">
    <property type="entry name" value="THO COMPLEX SUBUNIT 5 HOMOLOG"/>
    <property type="match status" value="1"/>
</dbReference>
<dbReference type="OMA" id="YEVMHLK"/>
<proteinExistence type="inferred from homology"/>
<dbReference type="STRING" id="30019.A0A0M4EXC3"/>
<keyword evidence="3" id="KW-0539">Nucleus</keyword>
<dbReference type="SMR" id="A0A0M4EXC3"/>
<dbReference type="GO" id="GO:0000445">
    <property type="term" value="C:THO complex part of transcription export complex"/>
    <property type="evidence" value="ECO:0007669"/>
    <property type="project" value="TreeGrafter"/>
</dbReference>
<evidence type="ECO:0000256" key="1">
    <source>
        <dbReference type="ARBA" id="ARBA00004123"/>
    </source>
</evidence>
<organism evidence="5 6">
    <name type="scientific">Drosophila busckii</name>
    <name type="common">Fruit fly</name>
    <dbReference type="NCBI Taxonomy" id="30019"/>
    <lineage>
        <taxon>Eukaryota</taxon>
        <taxon>Metazoa</taxon>
        <taxon>Ecdysozoa</taxon>
        <taxon>Arthropoda</taxon>
        <taxon>Hexapoda</taxon>
        <taxon>Insecta</taxon>
        <taxon>Pterygota</taxon>
        <taxon>Neoptera</taxon>
        <taxon>Endopterygota</taxon>
        <taxon>Diptera</taxon>
        <taxon>Brachycera</taxon>
        <taxon>Muscomorpha</taxon>
        <taxon>Ephydroidea</taxon>
        <taxon>Drosophilidae</taxon>
        <taxon>Drosophila</taxon>
    </lineage>
</organism>
<sequence>GHVGDVKQSAAALLFVPLKHSNREVKRQIKSGRDELQAEKSKVDLSRLQLQNLLYEVSHLKKEIIRCQKFESRDKFLELLSDKEYAIKFTDKDDHDKLSKHKTHLYRLDCELRLRKDLDNQYSVLMNSKKQLMEQNRRQTLRYLSFGPALRTLQESTKPLHDALQLNLDVEWKLSAIVKYLPRPLYILFINLQSLQRIKDEYSFSSEVVGYESDIQMQELLSCNSDESPPKERRNFSDDVNMPTGNTVDNSLERALKPHPLHLRVMDSPDKSNELVLTIRYWELLKCVTLRAQCDSNNINGQGDTNFIQDLFSHLYANDFGNCVPVPGIQYELQNFNFNEGECMKYLVNNGYGKPYCWLQGMCSVATVNEQKRYNHELKLHKWTRAVFDRISKRWRSWLRLTQQLRGLTYKEIDMYTLRENIYPDGLSSSLVQWSVITTEEFNIQNSDLLNNLTDDNSITYTSYRAVIVRGSAKMECFIRIPSNYPLETPLWILSVHWNGQHTSMNNSAIKMMECWTNTLRPQHLEKEDRLLYSQLFRTICSFDIFLETEGSMQATREYNKEKPYISAFTKRIRFRPYKFIKKGSIFTFKQ</sequence>
<accession>A0A0M4EXC3</accession>
<keyword evidence="6" id="KW-1185">Reference proteome</keyword>
<evidence type="ECO:0000256" key="4">
    <source>
        <dbReference type="SAM" id="MobiDB-lite"/>
    </source>
</evidence>